<comment type="similarity">
    <text evidence="3">Belongs to the ARF family.</text>
</comment>
<evidence type="ECO:0000256" key="6">
    <source>
        <dbReference type="ARBA" id="ARBA00023163"/>
    </source>
</evidence>
<dbReference type="SUPFAM" id="SSF74788">
    <property type="entry name" value="Cullin repeat-like"/>
    <property type="match status" value="1"/>
</dbReference>
<dbReference type="InterPro" id="IPR015300">
    <property type="entry name" value="DNA-bd_pseudobarrel_sf"/>
</dbReference>
<sequence length="621" mass="69573">MNDGGDGCSDDFLAPMVAEIEFVRCTERNGGDVWSSAHLLDGRASAGASVDSARQNLAATFVNAFVNAGFGQDKQMTVPPEASSSGSSGNWLFKNKEHGKASAATSLQHYLDRYFIARRSLPALSEVGLTCFRESVYEEAKGKAKDAVIALIDQEREGEQIDRALLKNVIGIYVEIGMGQMDFYEKDFETDMLVDSAGYYSRKASNWIVEDSCPDYMLKAEDCLRREKERVAHYLHSRSESKLLERVQNELLVVYSSQLLEKENSGCRTLLRDDKVDDLSRMYRLFSEIPKGLDPVANMFKQHVTAEGMTLVQQAEEAASSNARDEGERAKFSLCKSCLVALHVPSVQFAMPRLLIEFLLSHLDICTLLPSHSLPPRFVIIFTSTSTSLAAWLYFVLLSGCHSLIGQARFMEGMCGSTSRCSKRWRKSFLLSSRPHGAKDSNNQEIDQSIPHFNLKSKILCRVVYTQLLILLPLQAEQDTDEVYAQITLLPEADQSDPTSLDKCIDDPPKASIHSFYKVLTASDTSTHGGFSVLRKHANECLPTLDMSQPTPTQELVAKDLHGIEWRFKHIFRGQPRRHLLTTGWSTFVIAKRLVAVDSFVFLRVENGELRVWSQTCWSTT</sequence>
<keyword evidence="6" id="KW-0804">Transcription</keyword>
<dbReference type="InterPro" id="IPR011989">
    <property type="entry name" value="ARM-like"/>
</dbReference>
<keyword evidence="11" id="KW-1185">Reference proteome</keyword>
<evidence type="ECO:0000256" key="4">
    <source>
        <dbReference type="ARBA" id="ARBA00023015"/>
    </source>
</evidence>
<keyword evidence="5" id="KW-0238">DNA-binding</keyword>
<keyword evidence="4" id="KW-0805">Transcription regulation</keyword>
<keyword evidence="8" id="KW-0927">Auxin signaling pathway</keyword>
<comment type="similarity">
    <text evidence="2">Belongs to the cullin family.</text>
</comment>
<dbReference type="Pfam" id="PF00888">
    <property type="entry name" value="Cullin"/>
    <property type="match status" value="1"/>
</dbReference>
<dbReference type="GO" id="GO:0009734">
    <property type="term" value="P:auxin-activated signaling pathway"/>
    <property type="evidence" value="ECO:0007669"/>
    <property type="project" value="UniProtKB-KW"/>
</dbReference>
<dbReference type="CDD" id="cd10017">
    <property type="entry name" value="B3_DNA"/>
    <property type="match status" value="1"/>
</dbReference>
<evidence type="ECO:0000313" key="10">
    <source>
        <dbReference type="EMBL" id="CAH1441524.1"/>
    </source>
</evidence>
<dbReference type="InterPro" id="IPR045093">
    <property type="entry name" value="Cullin"/>
</dbReference>
<dbReference type="Gene3D" id="1.20.1310.10">
    <property type="entry name" value="Cullin Repeats"/>
    <property type="match status" value="2"/>
</dbReference>
<dbReference type="PROSITE" id="PS50863">
    <property type="entry name" value="B3"/>
    <property type="match status" value="1"/>
</dbReference>
<dbReference type="GO" id="GO:0003677">
    <property type="term" value="F:DNA binding"/>
    <property type="evidence" value="ECO:0007669"/>
    <property type="project" value="UniProtKB-KW"/>
</dbReference>
<protein>
    <recommendedName>
        <fullName evidence="9">TF-B3 domain-containing protein</fullName>
    </recommendedName>
</protein>
<dbReference type="FunFam" id="2.40.330.10:FF:000001">
    <property type="entry name" value="Auxin response factor"/>
    <property type="match status" value="1"/>
</dbReference>
<reference evidence="10 11" key="1">
    <citation type="submission" date="2022-01" db="EMBL/GenBank/DDBJ databases">
        <authorList>
            <person name="Xiong W."/>
            <person name="Schranz E."/>
        </authorList>
    </citation>
    <scope>NUCLEOTIDE SEQUENCE [LARGE SCALE GENOMIC DNA]</scope>
</reference>
<dbReference type="InterPro" id="IPR003340">
    <property type="entry name" value="B3_DNA-bd"/>
</dbReference>
<evidence type="ECO:0000256" key="3">
    <source>
        <dbReference type="ARBA" id="ARBA00007853"/>
    </source>
</evidence>
<dbReference type="InterPro" id="IPR001373">
    <property type="entry name" value="Cullin_N"/>
</dbReference>
<dbReference type="AlphaFoldDB" id="A0AAU9NUD4"/>
<proteinExistence type="inferred from homology"/>
<evidence type="ECO:0000259" key="9">
    <source>
        <dbReference type="PROSITE" id="PS50863"/>
    </source>
</evidence>
<dbReference type="Pfam" id="PF02362">
    <property type="entry name" value="B3"/>
    <property type="match status" value="1"/>
</dbReference>
<dbReference type="EMBL" id="CAKMRJ010005412">
    <property type="protein sequence ID" value="CAH1441524.1"/>
    <property type="molecule type" value="Genomic_DNA"/>
</dbReference>
<dbReference type="InterPro" id="IPR016159">
    <property type="entry name" value="Cullin_repeat-like_dom_sf"/>
</dbReference>
<comment type="caution">
    <text evidence="10">The sequence shown here is derived from an EMBL/GenBank/DDBJ whole genome shotgun (WGS) entry which is preliminary data.</text>
</comment>
<dbReference type="Proteomes" id="UP001157418">
    <property type="component" value="Unassembled WGS sequence"/>
</dbReference>
<evidence type="ECO:0000256" key="1">
    <source>
        <dbReference type="ARBA" id="ARBA00004123"/>
    </source>
</evidence>
<evidence type="ECO:0000256" key="5">
    <source>
        <dbReference type="ARBA" id="ARBA00023125"/>
    </source>
</evidence>
<dbReference type="FunFam" id="1.20.1310.10:FF:000025">
    <property type="entry name" value="Cullin-1, putative"/>
    <property type="match status" value="1"/>
</dbReference>
<dbReference type="GO" id="GO:0005634">
    <property type="term" value="C:nucleus"/>
    <property type="evidence" value="ECO:0007669"/>
    <property type="project" value="UniProtKB-SubCell"/>
</dbReference>
<keyword evidence="7" id="KW-0539">Nucleus</keyword>
<organism evidence="10 11">
    <name type="scientific">Lactuca virosa</name>
    <dbReference type="NCBI Taxonomy" id="75947"/>
    <lineage>
        <taxon>Eukaryota</taxon>
        <taxon>Viridiplantae</taxon>
        <taxon>Streptophyta</taxon>
        <taxon>Embryophyta</taxon>
        <taxon>Tracheophyta</taxon>
        <taxon>Spermatophyta</taxon>
        <taxon>Magnoliopsida</taxon>
        <taxon>eudicotyledons</taxon>
        <taxon>Gunneridae</taxon>
        <taxon>Pentapetalae</taxon>
        <taxon>asterids</taxon>
        <taxon>campanulids</taxon>
        <taxon>Asterales</taxon>
        <taxon>Asteraceae</taxon>
        <taxon>Cichorioideae</taxon>
        <taxon>Cichorieae</taxon>
        <taxon>Lactucinae</taxon>
        <taxon>Lactuca</taxon>
    </lineage>
</organism>
<evidence type="ECO:0000256" key="8">
    <source>
        <dbReference type="ARBA" id="ARBA00023294"/>
    </source>
</evidence>
<dbReference type="GO" id="GO:0006511">
    <property type="term" value="P:ubiquitin-dependent protein catabolic process"/>
    <property type="evidence" value="ECO:0007669"/>
    <property type="project" value="InterPro"/>
</dbReference>
<dbReference type="Gene3D" id="2.40.330.10">
    <property type="entry name" value="DNA-binding pseudobarrel domain"/>
    <property type="match status" value="1"/>
</dbReference>
<evidence type="ECO:0000256" key="7">
    <source>
        <dbReference type="ARBA" id="ARBA00023242"/>
    </source>
</evidence>
<gene>
    <name evidence="10" type="ORF">LVIROSA_LOCUS27574</name>
</gene>
<dbReference type="SUPFAM" id="SSF101936">
    <property type="entry name" value="DNA-binding pseudobarrel domain"/>
    <property type="match status" value="1"/>
</dbReference>
<feature type="domain" description="TF-B3" evidence="9">
    <location>
        <begin position="516"/>
        <end position="618"/>
    </location>
</feature>
<comment type="subcellular location">
    <subcellularLocation>
        <location evidence="1">Nucleus</location>
    </subcellularLocation>
</comment>
<dbReference type="PANTHER" id="PTHR11932">
    <property type="entry name" value="CULLIN"/>
    <property type="match status" value="1"/>
</dbReference>
<dbReference type="GO" id="GO:0031625">
    <property type="term" value="F:ubiquitin protein ligase binding"/>
    <property type="evidence" value="ECO:0007669"/>
    <property type="project" value="InterPro"/>
</dbReference>
<dbReference type="SMART" id="SM01019">
    <property type="entry name" value="B3"/>
    <property type="match status" value="1"/>
</dbReference>
<name>A0AAU9NUD4_9ASTR</name>
<accession>A0AAU9NUD4</accession>
<dbReference type="Gene3D" id="1.25.10.10">
    <property type="entry name" value="Leucine-rich Repeat Variant"/>
    <property type="match status" value="1"/>
</dbReference>
<evidence type="ECO:0000256" key="2">
    <source>
        <dbReference type="ARBA" id="ARBA00006019"/>
    </source>
</evidence>
<evidence type="ECO:0000313" key="11">
    <source>
        <dbReference type="Proteomes" id="UP001157418"/>
    </source>
</evidence>